<dbReference type="Proteomes" id="UP000049855">
    <property type="component" value="Unassembled WGS sequence"/>
</dbReference>
<keyword evidence="1" id="KW-1133">Transmembrane helix</keyword>
<protein>
    <submittedName>
        <fullName evidence="2">Uncharacterized protein</fullName>
    </submittedName>
</protein>
<dbReference type="EMBL" id="CTRP01000014">
    <property type="protein sequence ID" value="CQR73759.1"/>
    <property type="molecule type" value="Genomic_DNA"/>
</dbReference>
<keyword evidence="1" id="KW-0812">Transmembrane</keyword>
<organism evidence="2 3">
    <name type="scientific">Sporomusa ovata</name>
    <dbReference type="NCBI Taxonomy" id="2378"/>
    <lineage>
        <taxon>Bacteria</taxon>
        <taxon>Bacillati</taxon>
        <taxon>Bacillota</taxon>
        <taxon>Negativicutes</taxon>
        <taxon>Selenomonadales</taxon>
        <taxon>Sporomusaceae</taxon>
        <taxon>Sporomusa</taxon>
    </lineage>
</organism>
<feature type="transmembrane region" description="Helical" evidence="1">
    <location>
        <begin position="20"/>
        <end position="38"/>
    </location>
</feature>
<dbReference type="AlphaFoldDB" id="A0A0U1L348"/>
<sequence>MDMNGSLRLIIENLFSLSGHYMVSEAILSFSLLMMAIVF</sequence>
<evidence type="ECO:0000313" key="2">
    <source>
        <dbReference type="EMBL" id="CQR73759.1"/>
    </source>
</evidence>
<proteinExistence type="predicted"/>
<reference evidence="3" key="1">
    <citation type="submission" date="2015-03" db="EMBL/GenBank/DDBJ databases">
        <authorList>
            <person name="Nijsse Bart"/>
        </authorList>
    </citation>
    <scope>NUCLEOTIDE SEQUENCE [LARGE SCALE GENOMIC DNA]</scope>
</reference>
<keyword evidence="3" id="KW-1185">Reference proteome</keyword>
<evidence type="ECO:0000313" key="3">
    <source>
        <dbReference type="Proteomes" id="UP000049855"/>
    </source>
</evidence>
<keyword evidence="1" id="KW-0472">Membrane</keyword>
<accession>A0A0U1L348</accession>
<evidence type="ECO:0000256" key="1">
    <source>
        <dbReference type="SAM" id="Phobius"/>
    </source>
</evidence>
<name>A0A0U1L348_9FIRM</name>
<gene>
    <name evidence="2" type="ORF">SpAn4DRAFT_0221</name>
</gene>